<proteinExistence type="predicted"/>
<gene>
    <name evidence="1" type="ORF">ACFPTR_09995</name>
</gene>
<sequence length="54" mass="6687">MKNISYAFMEKLYEIEKRLSQLEESKEVDIIAFLQMVENKNRKEEENEEKYFYS</sequence>
<reference evidence="2" key="1">
    <citation type="journal article" date="2019" name="Int. J. Syst. Evol. Microbiol.">
        <title>The Global Catalogue of Microorganisms (GCM) 10K type strain sequencing project: providing services to taxonomists for standard genome sequencing and annotation.</title>
        <authorList>
            <consortium name="The Broad Institute Genomics Platform"/>
            <consortium name="The Broad Institute Genome Sequencing Center for Infectious Disease"/>
            <person name="Wu L."/>
            <person name="Ma J."/>
        </authorList>
    </citation>
    <scope>NUCLEOTIDE SEQUENCE [LARGE SCALE GENOMIC DNA]</scope>
    <source>
        <strain evidence="2">CGMCC 1.15790</strain>
    </source>
</reference>
<keyword evidence="2" id="KW-1185">Reference proteome</keyword>
<dbReference type="RefSeq" id="WP_270898490.1">
    <property type="nucleotide sequence ID" value="NZ_JBHSPF010000055.1"/>
</dbReference>
<name>A0ABW0U7U0_9BACI</name>
<dbReference type="EMBL" id="JBHSPF010000055">
    <property type="protein sequence ID" value="MFC5629193.1"/>
    <property type="molecule type" value="Genomic_DNA"/>
</dbReference>
<evidence type="ECO:0000313" key="1">
    <source>
        <dbReference type="EMBL" id="MFC5629193.1"/>
    </source>
</evidence>
<organism evidence="1 2">
    <name type="scientific">Aliibacillus thermotolerans</name>
    <dbReference type="NCBI Taxonomy" id="1834418"/>
    <lineage>
        <taxon>Bacteria</taxon>
        <taxon>Bacillati</taxon>
        <taxon>Bacillota</taxon>
        <taxon>Bacilli</taxon>
        <taxon>Bacillales</taxon>
        <taxon>Bacillaceae</taxon>
        <taxon>Aliibacillus</taxon>
    </lineage>
</organism>
<comment type="caution">
    <text evidence="1">The sequence shown here is derived from an EMBL/GenBank/DDBJ whole genome shotgun (WGS) entry which is preliminary data.</text>
</comment>
<evidence type="ECO:0000313" key="2">
    <source>
        <dbReference type="Proteomes" id="UP001596143"/>
    </source>
</evidence>
<protein>
    <submittedName>
        <fullName evidence="1">Uncharacterized protein</fullName>
    </submittedName>
</protein>
<accession>A0ABW0U7U0</accession>
<dbReference type="Proteomes" id="UP001596143">
    <property type="component" value="Unassembled WGS sequence"/>
</dbReference>